<evidence type="ECO:0000256" key="12">
    <source>
        <dbReference type="SAM" id="Phobius"/>
    </source>
</evidence>
<accession>A0A0D2JYR4</accession>
<dbReference type="GO" id="GO:0005743">
    <property type="term" value="C:mitochondrial inner membrane"/>
    <property type="evidence" value="ECO:0007669"/>
    <property type="project" value="UniProtKB-SubCell"/>
</dbReference>
<dbReference type="NCBIfam" id="TIGR02970">
    <property type="entry name" value="succ_dehyd_cytB"/>
    <property type="match status" value="1"/>
</dbReference>
<organism evidence="13 14">
    <name type="scientific">Fonsecaea multimorphosa CBS 102226</name>
    <dbReference type="NCBI Taxonomy" id="1442371"/>
    <lineage>
        <taxon>Eukaryota</taxon>
        <taxon>Fungi</taxon>
        <taxon>Dikarya</taxon>
        <taxon>Ascomycota</taxon>
        <taxon>Pezizomycotina</taxon>
        <taxon>Eurotiomycetes</taxon>
        <taxon>Chaetothyriomycetidae</taxon>
        <taxon>Chaetothyriales</taxon>
        <taxon>Herpotrichiellaceae</taxon>
        <taxon>Fonsecaea</taxon>
    </lineage>
</organism>
<evidence type="ECO:0000256" key="1">
    <source>
        <dbReference type="ARBA" id="ARBA00004448"/>
    </source>
</evidence>
<dbReference type="GeneID" id="27711729"/>
<dbReference type="InterPro" id="IPR000701">
    <property type="entry name" value="SuccDH_FuR_B_TM-su"/>
</dbReference>
<feature type="transmembrane region" description="Helical" evidence="12">
    <location>
        <begin position="92"/>
        <end position="115"/>
    </location>
</feature>
<dbReference type="AlphaFoldDB" id="A0A0D2JYR4"/>
<keyword evidence="7" id="KW-0809">Transit peptide</keyword>
<evidence type="ECO:0000256" key="11">
    <source>
        <dbReference type="ARBA" id="ARBA00023136"/>
    </source>
</evidence>
<keyword evidence="8 12" id="KW-1133">Transmembrane helix</keyword>
<dbReference type="EMBL" id="KN848071">
    <property type="protein sequence ID" value="KIX98682.1"/>
    <property type="molecule type" value="Genomic_DNA"/>
</dbReference>
<dbReference type="Pfam" id="PF01127">
    <property type="entry name" value="Sdh_cyt"/>
    <property type="match status" value="1"/>
</dbReference>
<dbReference type="GO" id="GO:0006099">
    <property type="term" value="P:tricarboxylic acid cycle"/>
    <property type="evidence" value="ECO:0007669"/>
    <property type="project" value="InterPro"/>
</dbReference>
<comment type="similarity">
    <text evidence="2">Belongs to the cytochrome b560 family.</text>
</comment>
<keyword evidence="5" id="KW-0479">Metal-binding</keyword>
<keyword evidence="11 12" id="KW-0472">Membrane</keyword>
<dbReference type="STRING" id="1442371.A0A0D2JYR4"/>
<dbReference type="VEuPathDB" id="FungiDB:Z520_05983"/>
<dbReference type="InterPro" id="IPR034804">
    <property type="entry name" value="SQR/QFR_C/D"/>
</dbReference>
<dbReference type="Gene3D" id="1.20.1300.10">
    <property type="entry name" value="Fumarate reductase/succinate dehydrogenase, transmembrane subunit"/>
    <property type="match status" value="1"/>
</dbReference>
<evidence type="ECO:0000256" key="3">
    <source>
        <dbReference type="ARBA" id="ARBA00022617"/>
    </source>
</evidence>
<dbReference type="RefSeq" id="XP_016632805.1">
    <property type="nucleotide sequence ID" value="XM_016776486.1"/>
</dbReference>
<gene>
    <name evidence="13" type="ORF">Z520_05983</name>
</gene>
<evidence type="ECO:0000256" key="10">
    <source>
        <dbReference type="ARBA" id="ARBA00023128"/>
    </source>
</evidence>
<keyword evidence="3" id="KW-0349">Heme</keyword>
<dbReference type="GO" id="GO:0006121">
    <property type="term" value="P:mitochondrial electron transport, succinate to ubiquinone"/>
    <property type="evidence" value="ECO:0007669"/>
    <property type="project" value="TreeGrafter"/>
</dbReference>
<dbReference type="PANTHER" id="PTHR10978:SF5">
    <property type="entry name" value="SUCCINATE DEHYDROGENASE CYTOCHROME B560 SUBUNIT, MITOCHONDRIAL"/>
    <property type="match status" value="1"/>
</dbReference>
<dbReference type="InterPro" id="IPR018495">
    <property type="entry name" value="Succ_DH_cyt_bsu_CS"/>
</dbReference>
<evidence type="ECO:0000256" key="4">
    <source>
        <dbReference type="ARBA" id="ARBA00022692"/>
    </source>
</evidence>
<dbReference type="CDD" id="cd03499">
    <property type="entry name" value="SQR_TypeC_SdhC"/>
    <property type="match status" value="1"/>
</dbReference>
<evidence type="ECO:0000313" key="13">
    <source>
        <dbReference type="EMBL" id="KIX98682.1"/>
    </source>
</evidence>
<feature type="transmembrane region" description="Helical" evidence="12">
    <location>
        <begin position="173"/>
        <end position="194"/>
    </location>
</feature>
<evidence type="ECO:0000313" key="14">
    <source>
        <dbReference type="Proteomes" id="UP000053411"/>
    </source>
</evidence>
<evidence type="ECO:0000256" key="5">
    <source>
        <dbReference type="ARBA" id="ARBA00022723"/>
    </source>
</evidence>
<comment type="subcellular location">
    <subcellularLocation>
        <location evidence="1">Mitochondrion inner membrane</location>
        <topology evidence="1">Multi-pass membrane protein</topology>
    </subcellularLocation>
</comment>
<evidence type="ECO:0000256" key="2">
    <source>
        <dbReference type="ARBA" id="ARBA00007244"/>
    </source>
</evidence>
<keyword evidence="9" id="KW-0408">Iron</keyword>
<dbReference type="GO" id="GO:0009055">
    <property type="term" value="F:electron transfer activity"/>
    <property type="evidence" value="ECO:0007669"/>
    <property type="project" value="InterPro"/>
</dbReference>
<dbReference type="InterPro" id="IPR014314">
    <property type="entry name" value="Succ_DH_cytb556"/>
</dbReference>
<dbReference type="PROSITE" id="PS01001">
    <property type="entry name" value="SDH_CYT_2"/>
    <property type="match status" value="1"/>
</dbReference>
<feature type="transmembrane region" description="Helical" evidence="12">
    <location>
        <begin position="127"/>
        <end position="152"/>
    </location>
</feature>
<evidence type="ECO:0008006" key="15">
    <source>
        <dbReference type="Google" id="ProtNLM"/>
    </source>
</evidence>
<keyword evidence="4 12" id="KW-0812">Transmembrane</keyword>
<dbReference type="PANTHER" id="PTHR10978">
    <property type="entry name" value="SUCCINATE DEHYDROGENASE CYTOCHROME B560 SUBUNIT"/>
    <property type="match status" value="1"/>
</dbReference>
<protein>
    <recommendedName>
        <fullName evidence="15">Succinate dehydrogenase, cytochrome b556 subunit</fullName>
    </recommendedName>
</protein>
<dbReference type="FunFam" id="1.20.1300.10:FF:000008">
    <property type="entry name" value="Succinate dehydrogenase cytochrome b560 subunit"/>
    <property type="match status" value="1"/>
</dbReference>
<keyword evidence="10" id="KW-0496">Mitochondrion</keyword>
<dbReference type="OrthoDB" id="588261at2759"/>
<sequence>MSANMFSRRALQLTTRRLAAVNPSTLSRTTALSRLSAPAAIATLQNTQYRPATTQTVSQASGQEILANQRLHRPVSPHLAIYRPQITWYLSALNRITGATLSGAIYVFGAAYLVAPLFGWHLESASLAASFAALPVILKVGLKALVAFPFTFHGLNGIRHLIWDTGAAFTNQQVIWTGWTVVGLSVVSALGLTFL</sequence>
<evidence type="ECO:0000256" key="9">
    <source>
        <dbReference type="ARBA" id="ARBA00023004"/>
    </source>
</evidence>
<evidence type="ECO:0000256" key="8">
    <source>
        <dbReference type="ARBA" id="ARBA00022989"/>
    </source>
</evidence>
<keyword evidence="6" id="KW-0999">Mitochondrion inner membrane</keyword>
<evidence type="ECO:0000256" key="6">
    <source>
        <dbReference type="ARBA" id="ARBA00022792"/>
    </source>
</evidence>
<dbReference type="Proteomes" id="UP000053411">
    <property type="component" value="Unassembled WGS sequence"/>
</dbReference>
<dbReference type="GO" id="GO:0046872">
    <property type="term" value="F:metal ion binding"/>
    <property type="evidence" value="ECO:0007669"/>
    <property type="project" value="UniProtKB-KW"/>
</dbReference>
<proteinExistence type="inferred from homology"/>
<dbReference type="SUPFAM" id="SSF81343">
    <property type="entry name" value="Fumarate reductase respiratory complex transmembrane subunits"/>
    <property type="match status" value="1"/>
</dbReference>
<evidence type="ECO:0000256" key="7">
    <source>
        <dbReference type="ARBA" id="ARBA00022946"/>
    </source>
</evidence>
<reference evidence="13 14" key="1">
    <citation type="submission" date="2015-01" db="EMBL/GenBank/DDBJ databases">
        <title>The Genome Sequence of Fonsecaea multimorphosa CBS 102226.</title>
        <authorList>
            <consortium name="The Broad Institute Genomics Platform"/>
            <person name="Cuomo C."/>
            <person name="de Hoog S."/>
            <person name="Gorbushina A."/>
            <person name="Stielow B."/>
            <person name="Teixiera M."/>
            <person name="Abouelleil A."/>
            <person name="Chapman S.B."/>
            <person name="Priest M."/>
            <person name="Young S.K."/>
            <person name="Wortman J."/>
            <person name="Nusbaum C."/>
            <person name="Birren B."/>
        </authorList>
    </citation>
    <scope>NUCLEOTIDE SEQUENCE [LARGE SCALE GENOMIC DNA]</scope>
    <source>
        <strain evidence="13 14">CBS 102226</strain>
    </source>
</reference>
<keyword evidence="14" id="KW-1185">Reference proteome</keyword>
<name>A0A0D2JYR4_9EURO</name>